<evidence type="ECO:0000256" key="3">
    <source>
        <dbReference type="PROSITE-ProRule" id="PRU01091"/>
    </source>
</evidence>
<keyword evidence="1 3" id="KW-0238">DNA-binding</keyword>
<proteinExistence type="predicted"/>
<reference evidence="6 7" key="1">
    <citation type="submission" date="2017-10" db="EMBL/GenBank/DDBJ databases">
        <title>Genomics of the genus Arcobacter.</title>
        <authorList>
            <person name="Perez-Cataluna A."/>
            <person name="Figueras M.J."/>
        </authorList>
    </citation>
    <scope>NUCLEOTIDE SEQUENCE [LARGE SCALE GENOMIC DNA]</scope>
    <source>
        <strain evidence="6 7">CECT 8993</strain>
    </source>
</reference>
<comment type="caution">
    <text evidence="6">The sequence shown here is derived from an EMBL/GenBank/DDBJ whole genome shotgun (WGS) entry which is preliminary data.</text>
</comment>
<name>A0A4Q0YI09_9BACT</name>
<dbReference type="PROSITE" id="PS51755">
    <property type="entry name" value="OMPR_PHOB"/>
    <property type="match status" value="1"/>
</dbReference>
<dbReference type="PANTHER" id="PTHR43228">
    <property type="entry name" value="TWO-COMPONENT RESPONSE REGULATOR"/>
    <property type="match status" value="1"/>
</dbReference>
<dbReference type="SMART" id="SM00862">
    <property type="entry name" value="Trans_reg_C"/>
    <property type="match status" value="1"/>
</dbReference>
<dbReference type="GO" id="GO:0006355">
    <property type="term" value="P:regulation of DNA-templated transcription"/>
    <property type="evidence" value="ECO:0007669"/>
    <property type="project" value="InterPro"/>
</dbReference>
<dbReference type="InterPro" id="IPR036388">
    <property type="entry name" value="WH-like_DNA-bd_sf"/>
</dbReference>
<dbReference type="AlphaFoldDB" id="A0A4Q0YI09"/>
<dbReference type="CDD" id="cd00156">
    <property type="entry name" value="REC"/>
    <property type="match status" value="1"/>
</dbReference>
<dbReference type="EMBL" id="PDKJ01000001">
    <property type="protein sequence ID" value="RXJ70330.1"/>
    <property type="molecule type" value="Genomic_DNA"/>
</dbReference>
<gene>
    <name evidence="6" type="ORF">CRV08_01835</name>
</gene>
<dbReference type="RefSeq" id="WP_128978467.1">
    <property type="nucleotide sequence ID" value="NZ_PDKJ01000001.1"/>
</dbReference>
<protein>
    <submittedName>
        <fullName evidence="6">Response regulator receiver protein</fullName>
    </submittedName>
</protein>
<dbReference type="InterPro" id="IPR001867">
    <property type="entry name" value="OmpR/PhoB-type_DNA-bd"/>
</dbReference>
<dbReference type="Gene3D" id="3.40.50.2300">
    <property type="match status" value="1"/>
</dbReference>
<dbReference type="SUPFAM" id="SSF46894">
    <property type="entry name" value="C-terminal effector domain of the bipartite response regulators"/>
    <property type="match status" value="1"/>
</dbReference>
<feature type="domain" description="Response regulatory" evidence="4">
    <location>
        <begin position="17"/>
        <end position="132"/>
    </location>
</feature>
<feature type="domain" description="OmpR/PhoB-type" evidence="5">
    <location>
        <begin position="141"/>
        <end position="235"/>
    </location>
</feature>
<evidence type="ECO:0000256" key="1">
    <source>
        <dbReference type="ARBA" id="ARBA00023125"/>
    </source>
</evidence>
<dbReference type="InterPro" id="IPR016032">
    <property type="entry name" value="Sig_transdc_resp-reg_C-effctor"/>
</dbReference>
<dbReference type="PROSITE" id="PS50110">
    <property type="entry name" value="RESPONSE_REGULATORY"/>
    <property type="match status" value="1"/>
</dbReference>
<evidence type="ECO:0000259" key="5">
    <source>
        <dbReference type="PROSITE" id="PS51755"/>
    </source>
</evidence>
<dbReference type="PANTHER" id="PTHR43228:SF1">
    <property type="entry name" value="TWO-COMPONENT RESPONSE REGULATOR ARR22"/>
    <property type="match status" value="1"/>
</dbReference>
<keyword evidence="2" id="KW-0597">Phosphoprotein</keyword>
<dbReference type="InterPro" id="IPR011006">
    <property type="entry name" value="CheY-like_superfamily"/>
</dbReference>
<dbReference type="GO" id="GO:0003677">
    <property type="term" value="F:DNA binding"/>
    <property type="evidence" value="ECO:0007669"/>
    <property type="project" value="UniProtKB-UniRule"/>
</dbReference>
<dbReference type="Gene3D" id="1.10.10.10">
    <property type="entry name" value="Winged helix-like DNA-binding domain superfamily/Winged helix DNA-binding domain"/>
    <property type="match status" value="1"/>
</dbReference>
<evidence type="ECO:0000313" key="6">
    <source>
        <dbReference type="EMBL" id="RXJ70330.1"/>
    </source>
</evidence>
<feature type="modified residue" description="4-aspartylphosphate" evidence="2">
    <location>
        <position position="67"/>
    </location>
</feature>
<dbReference type="InterPro" id="IPR001789">
    <property type="entry name" value="Sig_transdc_resp-reg_receiver"/>
</dbReference>
<dbReference type="InterPro" id="IPR052048">
    <property type="entry name" value="ST_Response_Regulator"/>
</dbReference>
<sequence>MDEEKLKKIISITKKLNALYIEDNSDVREQTLKMLNLFFNSVTIGKNGKEGFELFKENPSFDLIITDIEMPEIDGITMINSIREIDKKVPILIFSAHSTTDYFIKTIDAGIIGYILKPYDVNQISNSLLKLIDRDDHQEDDKLFYLDDDYIWNNEENALYKNGKLEKLTKSEIKLFELFSNSKCTLKSYEEIELSVFGDISSNSKRVRNLMSRLKTKLDFDLFESIYGHGYKIKQKKE</sequence>
<organism evidence="6 7">
    <name type="scientific">Halarcobacter ebronensis</name>
    <dbReference type="NCBI Taxonomy" id="1462615"/>
    <lineage>
        <taxon>Bacteria</taxon>
        <taxon>Pseudomonadati</taxon>
        <taxon>Campylobacterota</taxon>
        <taxon>Epsilonproteobacteria</taxon>
        <taxon>Campylobacterales</taxon>
        <taxon>Arcobacteraceae</taxon>
        <taxon>Halarcobacter</taxon>
    </lineage>
</organism>
<evidence type="ECO:0000313" key="7">
    <source>
        <dbReference type="Proteomes" id="UP000290172"/>
    </source>
</evidence>
<dbReference type="GO" id="GO:0000160">
    <property type="term" value="P:phosphorelay signal transduction system"/>
    <property type="evidence" value="ECO:0007669"/>
    <property type="project" value="InterPro"/>
</dbReference>
<evidence type="ECO:0000259" key="4">
    <source>
        <dbReference type="PROSITE" id="PS50110"/>
    </source>
</evidence>
<feature type="DNA-binding region" description="OmpR/PhoB-type" evidence="3">
    <location>
        <begin position="141"/>
        <end position="235"/>
    </location>
</feature>
<dbReference type="SMART" id="SM00448">
    <property type="entry name" value="REC"/>
    <property type="match status" value="1"/>
</dbReference>
<dbReference type="SUPFAM" id="SSF52172">
    <property type="entry name" value="CheY-like"/>
    <property type="match status" value="1"/>
</dbReference>
<evidence type="ECO:0000256" key="2">
    <source>
        <dbReference type="PROSITE-ProRule" id="PRU00169"/>
    </source>
</evidence>
<dbReference type="Pfam" id="PF00072">
    <property type="entry name" value="Response_reg"/>
    <property type="match status" value="1"/>
</dbReference>
<dbReference type="Proteomes" id="UP000290172">
    <property type="component" value="Unassembled WGS sequence"/>
</dbReference>
<accession>A0A4Q0YI09</accession>